<evidence type="ECO:0000256" key="7">
    <source>
        <dbReference type="ARBA" id="ARBA00039935"/>
    </source>
</evidence>
<sequence length="100" mass="11292">MLQSLLSRLFSSSKLAITSSAPLIHYSSAGCIQLPAPSIIDIIIEGILLAVPKKRTTHRKKRLRMATKWLRPMRNIMACPLCGRMTLMHHVCRHCTRSIL</sequence>
<evidence type="ECO:0000313" key="9">
    <source>
        <dbReference type="Proteomes" id="UP000319731"/>
    </source>
</evidence>
<keyword evidence="9" id="KW-1185">Reference proteome</keyword>
<reference evidence="8 9" key="1">
    <citation type="journal article" date="2019" name="Sci. Rep.">
        <title>Comparative genomics of chytrid fungi reveal insights into the obligate biotrophic and pathogenic lifestyle of Synchytrium endobioticum.</title>
        <authorList>
            <person name="van de Vossenberg B.T.L.H."/>
            <person name="Warris S."/>
            <person name="Nguyen H.D.T."/>
            <person name="van Gent-Pelzer M.P.E."/>
            <person name="Joly D.L."/>
            <person name="van de Geest H.C."/>
            <person name="Bonants P.J.M."/>
            <person name="Smith D.S."/>
            <person name="Levesque C.A."/>
            <person name="van der Lee T.A.J."/>
        </authorList>
    </citation>
    <scope>NUCLEOTIDE SEQUENCE [LARGE SCALE GENOMIC DNA]</scope>
    <source>
        <strain evidence="8 9">JEL517</strain>
    </source>
</reference>
<protein>
    <recommendedName>
        <fullName evidence="7">Large ribosomal subunit protein bL32m</fullName>
    </recommendedName>
</protein>
<dbReference type="OrthoDB" id="2014905at2759"/>
<dbReference type="GO" id="GO:0005762">
    <property type="term" value="C:mitochondrial large ribosomal subunit"/>
    <property type="evidence" value="ECO:0007669"/>
    <property type="project" value="TreeGrafter"/>
</dbReference>
<dbReference type="Pfam" id="PF01783">
    <property type="entry name" value="Ribosomal_L32p"/>
    <property type="match status" value="1"/>
</dbReference>
<dbReference type="InterPro" id="IPR051991">
    <property type="entry name" value="Mitoribosomal_protein_bL32"/>
</dbReference>
<organism evidence="8 9">
    <name type="scientific">Synchytrium microbalum</name>
    <dbReference type="NCBI Taxonomy" id="1806994"/>
    <lineage>
        <taxon>Eukaryota</taxon>
        <taxon>Fungi</taxon>
        <taxon>Fungi incertae sedis</taxon>
        <taxon>Chytridiomycota</taxon>
        <taxon>Chytridiomycota incertae sedis</taxon>
        <taxon>Chytridiomycetes</taxon>
        <taxon>Synchytriales</taxon>
        <taxon>Synchytriaceae</taxon>
        <taxon>Synchytrium</taxon>
    </lineage>
</organism>
<evidence type="ECO:0000256" key="3">
    <source>
        <dbReference type="ARBA" id="ARBA00022946"/>
    </source>
</evidence>
<dbReference type="STRING" id="1806994.A0A507CA62"/>
<dbReference type="EMBL" id="QEAO01000005">
    <property type="protein sequence ID" value="TPX36371.1"/>
    <property type="molecule type" value="Genomic_DNA"/>
</dbReference>
<dbReference type="GO" id="GO:0003735">
    <property type="term" value="F:structural constituent of ribosome"/>
    <property type="evidence" value="ECO:0007669"/>
    <property type="project" value="InterPro"/>
</dbReference>
<keyword evidence="6" id="KW-0687">Ribonucleoprotein</keyword>
<evidence type="ECO:0000256" key="4">
    <source>
        <dbReference type="ARBA" id="ARBA00022980"/>
    </source>
</evidence>
<proteinExistence type="inferred from homology"/>
<comment type="similarity">
    <text evidence="2">Belongs to the bacterial ribosomal protein bL32 family.</text>
</comment>
<accession>A0A507CA62</accession>
<gene>
    <name evidence="8" type="ORF">SmJEL517_g01554</name>
</gene>
<dbReference type="Proteomes" id="UP000319731">
    <property type="component" value="Unassembled WGS sequence"/>
</dbReference>
<comment type="caution">
    <text evidence="8">The sequence shown here is derived from an EMBL/GenBank/DDBJ whole genome shotgun (WGS) entry which is preliminary data.</text>
</comment>
<keyword evidence="3" id="KW-0809">Transit peptide</keyword>
<evidence type="ECO:0000256" key="5">
    <source>
        <dbReference type="ARBA" id="ARBA00023128"/>
    </source>
</evidence>
<dbReference type="InterPro" id="IPR011332">
    <property type="entry name" value="Ribosomal_zn-bd"/>
</dbReference>
<evidence type="ECO:0000256" key="1">
    <source>
        <dbReference type="ARBA" id="ARBA00004173"/>
    </source>
</evidence>
<dbReference type="PANTHER" id="PTHR21026">
    <property type="entry name" value="39S RIBOSOMAL PROTEIN L32, MITOCHONDRIAL"/>
    <property type="match status" value="1"/>
</dbReference>
<evidence type="ECO:0000256" key="2">
    <source>
        <dbReference type="ARBA" id="ARBA00008560"/>
    </source>
</evidence>
<dbReference type="PANTHER" id="PTHR21026:SF2">
    <property type="entry name" value="LARGE RIBOSOMAL SUBUNIT PROTEIN BL32M"/>
    <property type="match status" value="1"/>
</dbReference>
<keyword evidence="4" id="KW-0689">Ribosomal protein</keyword>
<name>A0A507CA62_9FUNG</name>
<dbReference type="RefSeq" id="XP_031026684.1">
    <property type="nucleotide sequence ID" value="XM_031167482.1"/>
</dbReference>
<dbReference type="NCBIfam" id="TIGR01031">
    <property type="entry name" value="rpmF_bact"/>
    <property type="match status" value="1"/>
</dbReference>
<dbReference type="InterPro" id="IPR002677">
    <property type="entry name" value="Ribosomal_bL32"/>
</dbReference>
<evidence type="ECO:0000256" key="6">
    <source>
        <dbReference type="ARBA" id="ARBA00023274"/>
    </source>
</evidence>
<keyword evidence="5" id="KW-0496">Mitochondrion</keyword>
<dbReference type="AlphaFoldDB" id="A0A507CA62"/>
<dbReference type="SUPFAM" id="SSF57829">
    <property type="entry name" value="Zn-binding ribosomal proteins"/>
    <property type="match status" value="1"/>
</dbReference>
<dbReference type="GO" id="GO:0006412">
    <property type="term" value="P:translation"/>
    <property type="evidence" value="ECO:0007669"/>
    <property type="project" value="InterPro"/>
</dbReference>
<evidence type="ECO:0000313" key="8">
    <source>
        <dbReference type="EMBL" id="TPX36371.1"/>
    </source>
</evidence>
<comment type="subcellular location">
    <subcellularLocation>
        <location evidence="1">Mitochondrion</location>
    </subcellularLocation>
</comment>
<dbReference type="GeneID" id="42002779"/>